<dbReference type="EMBL" id="BEZZ01000064">
    <property type="protein sequence ID" value="GCC24695.1"/>
    <property type="molecule type" value="Genomic_DNA"/>
</dbReference>
<dbReference type="AlphaFoldDB" id="A0A401S2Q0"/>
<reference evidence="2 3" key="1">
    <citation type="journal article" date="2018" name="Nat. Ecol. Evol.">
        <title>Shark genomes provide insights into elasmobranch evolution and the origin of vertebrates.</title>
        <authorList>
            <person name="Hara Y"/>
            <person name="Yamaguchi K"/>
            <person name="Onimaru K"/>
            <person name="Kadota M"/>
            <person name="Koyanagi M"/>
            <person name="Keeley SD"/>
            <person name="Tatsumi K"/>
            <person name="Tanaka K"/>
            <person name="Motone F"/>
            <person name="Kageyama Y"/>
            <person name="Nozu R"/>
            <person name="Adachi N"/>
            <person name="Nishimura O"/>
            <person name="Nakagawa R"/>
            <person name="Tanegashima C"/>
            <person name="Kiyatake I"/>
            <person name="Matsumoto R"/>
            <person name="Murakumo K"/>
            <person name="Nishida K"/>
            <person name="Terakita A"/>
            <person name="Kuratani S"/>
            <person name="Sato K"/>
            <person name="Hyodo S Kuraku.S."/>
        </authorList>
    </citation>
    <scope>NUCLEOTIDE SEQUENCE [LARGE SCALE GENOMIC DNA]</scope>
</reference>
<comment type="caution">
    <text evidence="2">The sequence shown here is derived from an EMBL/GenBank/DDBJ whole genome shotgun (WGS) entry which is preliminary data.</text>
</comment>
<evidence type="ECO:0000313" key="3">
    <source>
        <dbReference type="Proteomes" id="UP000287033"/>
    </source>
</evidence>
<accession>A0A401S2Q0</accession>
<dbReference type="Proteomes" id="UP000287033">
    <property type="component" value="Unassembled WGS sequence"/>
</dbReference>
<proteinExistence type="predicted"/>
<evidence type="ECO:0000313" key="2">
    <source>
        <dbReference type="EMBL" id="GCC24695.1"/>
    </source>
</evidence>
<name>A0A401S2Q0_CHIPU</name>
<sequence>MTATLPGGSCSGLASFRHPNVRSSSSGFRRAIGVLNIEHILVNWKQASNDAQFLKKLRGGTEGKPMIVLSIIERMEALVNPGGESKSRGK</sequence>
<gene>
    <name evidence="2" type="ORF">chiPu_0003097</name>
</gene>
<feature type="region of interest" description="Disordered" evidence="1">
    <location>
        <begin position="1"/>
        <end position="25"/>
    </location>
</feature>
<keyword evidence="3" id="KW-1185">Reference proteome</keyword>
<organism evidence="2 3">
    <name type="scientific">Chiloscyllium punctatum</name>
    <name type="common">Brownbanded bambooshark</name>
    <name type="synonym">Hemiscyllium punctatum</name>
    <dbReference type="NCBI Taxonomy" id="137246"/>
    <lineage>
        <taxon>Eukaryota</taxon>
        <taxon>Metazoa</taxon>
        <taxon>Chordata</taxon>
        <taxon>Craniata</taxon>
        <taxon>Vertebrata</taxon>
        <taxon>Chondrichthyes</taxon>
        <taxon>Elasmobranchii</taxon>
        <taxon>Galeomorphii</taxon>
        <taxon>Galeoidea</taxon>
        <taxon>Orectolobiformes</taxon>
        <taxon>Hemiscylliidae</taxon>
        <taxon>Chiloscyllium</taxon>
    </lineage>
</organism>
<evidence type="ECO:0000256" key="1">
    <source>
        <dbReference type="SAM" id="MobiDB-lite"/>
    </source>
</evidence>
<protein>
    <submittedName>
        <fullName evidence="2">Uncharacterized protein</fullName>
    </submittedName>
</protein>